<dbReference type="EMBL" id="BOPH01000069">
    <property type="protein sequence ID" value="GIJ69894.1"/>
    <property type="molecule type" value="Genomic_DNA"/>
</dbReference>
<evidence type="ECO:0000313" key="1">
    <source>
        <dbReference type="EMBL" id="GIJ69894.1"/>
    </source>
</evidence>
<comment type="caution">
    <text evidence="1">The sequence shown here is derived from an EMBL/GenBank/DDBJ whole genome shotgun (WGS) entry which is preliminary data.</text>
</comment>
<dbReference type="Proteomes" id="UP000635606">
    <property type="component" value="Unassembled WGS sequence"/>
</dbReference>
<protein>
    <submittedName>
        <fullName evidence="1">Uncharacterized protein</fullName>
    </submittedName>
</protein>
<keyword evidence="2" id="KW-1185">Reference proteome</keyword>
<name>A0A8J4ECQ7_9ACTN</name>
<evidence type="ECO:0000313" key="2">
    <source>
        <dbReference type="Proteomes" id="UP000635606"/>
    </source>
</evidence>
<accession>A0A8J4ECQ7</accession>
<sequence>MLAHVNGTVGVTIEPGPFAVPRISTPDSVRVVIPYVAPLEVSVAVPYATRSRRLVADGALVPVGTPILHTPVPNVVVDPITMRTVKLTPSAPADRLNRPLILPLPIAGLLPLAVQAGVNEVHPGAVKASIWSRMASRFVEVTL</sequence>
<reference evidence="1" key="1">
    <citation type="submission" date="2021-01" db="EMBL/GenBank/DDBJ databases">
        <title>Whole genome shotgun sequence of Virgisporangium ochraceum NBRC 16418.</title>
        <authorList>
            <person name="Komaki H."/>
            <person name="Tamura T."/>
        </authorList>
    </citation>
    <scope>NUCLEOTIDE SEQUENCE</scope>
    <source>
        <strain evidence="1">NBRC 16418</strain>
    </source>
</reference>
<dbReference type="AlphaFoldDB" id="A0A8J4ECQ7"/>
<organism evidence="1 2">
    <name type="scientific">Virgisporangium ochraceum</name>
    <dbReference type="NCBI Taxonomy" id="65505"/>
    <lineage>
        <taxon>Bacteria</taxon>
        <taxon>Bacillati</taxon>
        <taxon>Actinomycetota</taxon>
        <taxon>Actinomycetes</taxon>
        <taxon>Micromonosporales</taxon>
        <taxon>Micromonosporaceae</taxon>
        <taxon>Virgisporangium</taxon>
    </lineage>
</organism>
<gene>
    <name evidence="1" type="ORF">Voc01_048110</name>
</gene>
<proteinExistence type="predicted"/>